<name>A0ABY6TKA5_9PAST</name>
<feature type="domain" description="D-isomer specific 2-hydroxyacid dehydrogenase catalytic" evidence="5">
    <location>
        <begin position="27"/>
        <end position="312"/>
    </location>
</feature>
<dbReference type="PROSITE" id="PS00670">
    <property type="entry name" value="D_2_HYDROXYACID_DH_2"/>
    <property type="match status" value="1"/>
</dbReference>
<keyword evidence="2 4" id="KW-0560">Oxidoreductase</keyword>
<dbReference type="Gene3D" id="3.40.50.720">
    <property type="entry name" value="NAD(P)-binding Rossmann-like Domain"/>
    <property type="match status" value="2"/>
</dbReference>
<evidence type="ECO:0000259" key="6">
    <source>
        <dbReference type="Pfam" id="PF02826"/>
    </source>
</evidence>
<evidence type="ECO:0000259" key="5">
    <source>
        <dbReference type="Pfam" id="PF00389"/>
    </source>
</evidence>
<dbReference type="InterPro" id="IPR050418">
    <property type="entry name" value="D-iso_2-hydroxyacid_DH_PdxB"/>
</dbReference>
<dbReference type="Pfam" id="PF02826">
    <property type="entry name" value="2-Hacid_dh_C"/>
    <property type="match status" value="1"/>
</dbReference>
<evidence type="ECO:0000256" key="2">
    <source>
        <dbReference type="ARBA" id="ARBA00023002"/>
    </source>
</evidence>
<dbReference type="CDD" id="cd12162">
    <property type="entry name" value="2-Hacid_dh_4"/>
    <property type="match status" value="1"/>
</dbReference>
<dbReference type="SUPFAM" id="SSF52283">
    <property type="entry name" value="Formate/glycerate dehydrogenase catalytic domain-like"/>
    <property type="match status" value="1"/>
</dbReference>
<feature type="domain" description="D-isomer specific 2-hydroxyacid dehydrogenase NAD-binding" evidence="6">
    <location>
        <begin position="107"/>
        <end position="287"/>
    </location>
</feature>
<keyword evidence="3" id="KW-0520">NAD</keyword>
<dbReference type="PANTHER" id="PTHR43761:SF1">
    <property type="entry name" value="D-ISOMER SPECIFIC 2-HYDROXYACID DEHYDROGENASE CATALYTIC DOMAIN-CONTAINING PROTEIN-RELATED"/>
    <property type="match status" value="1"/>
</dbReference>
<organism evidence="7 8">
    <name type="scientific">Actinobacillus porcinus</name>
    <dbReference type="NCBI Taxonomy" id="51048"/>
    <lineage>
        <taxon>Bacteria</taxon>
        <taxon>Pseudomonadati</taxon>
        <taxon>Pseudomonadota</taxon>
        <taxon>Gammaproteobacteria</taxon>
        <taxon>Pasteurellales</taxon>
        <taxon>Pasteurellaceae</taxon>
        <taxon>Actinobacillus</taxon>
    </lineage>
</organism>
<evidence type="ECO:0000313" key="8">
    <source>
        <dbReference type="Proteomes" id="UP000308167"/>
    </source>
</evidence>
<dbReference type="InterPro" id="IPR029753">
    <property type="entry name" value="D-isomer_DH_CS"/>
</dbReference>
<evidence type="ECO:0000256" key="1">
    <source>
        <dbReference type="ARBA" id="ARBA00005854"/>
    </source>
</evidence>
<dbReference type="Proteomes" id="UP000308167">
    <property type="component" value="Unassembled WGS sequence"/>
</dbReference>
<dbReference type="EMBL" id="CABFKI010000007">
    <property type="protein sequence ID" value="VTU08030.1"/>
    <property type="molecule type" value="Genomic_DNA"/>
</dbReference>
<dbReference type="PANTHER" id="PTHR43761">
    <property type="entry name" value="D-ISOMER SPECIFIC 2-HYDROXYACID DEHYDROGENASE FAMILY PROTEIN (AFU_ORTHOLOGUE AFUA_1G13630)"/>
    <property type="match status" value="1"/>
</dbReference>
<sequence length="313" mass="34185">MKIVFLDSTALPSHLPIPRPDFEHEWVEYETTSANQVMERALEADIIITSKVVFSREVMQQLPKLKLIALTATGTNNVDLVAAKELGIVVKNVAGYSSVTVPEHVLGLIFTLKHSLHLWYRDQQQAKWAESPQFCYFDHPITDVRGSTLGVIGKGSLGSEVGRLAALLGMKVLYAEHKNATACRDGYTPFYEVLAQADIVTLHCPLTAETENLINEETLSHFKNGACLINTGRGPLVNETALLAALKSGKLAGAALDVLAKEPPEKDNPLILAAKTMPNLIVTPHVAWASDSAVTTLVNKVRLNLEEFVRTGK</sequence>
<gene>
    <name evidence="7" type="ORF">SAMEA1410922_01259</name>
</gene>
<accession>A0ABY6TKA5</accession>
<dbReference type="SUPFAM" id="SSF51735">
    <property type="entry name" value="NAD(P)-binding Rossmann-fold domains"/>
    <property type="match status" value="1"/>
</dbReference>
<comment type="caution">
    <text evidence="7">The sequence shown here is derived from an EMBL/GenBank/DDBJ whole genome shotgun (WGS) entry which is preliminary data.</text>
</comment>
<comment type="similarity">
    <text evidence="1 4">Belongs to the D-isomer specific 2-hydroxyacid dehydrogenase family.</text>
</comment>
<dbReference type="NCBIfam" id="NF005387">
    <property type="entry name" value="PRK06932.1"/>
    <property type="match status" value="1"/>
</dbReference>
<dbReference type="GO" id="GO:0016491">
    <property type="term" value="F:oxidoreductase activity"/>
    <property type="evidence" value="ECO:0007669"/>
    <property type="project" value="UniProtKB-KW"/>
</dbReference>
<dbReference type="EC" id="1.-.-.-" evidence="7"/>
<dbReference type="GeneID" id="86155655"/>
<dbReference type="PROSITE" id="PS00671">
    <property type="entry name" value="D_2_HYDROXYACID_DH_3"/>
    <property type="match status" value="1"/>
</dbReference>
<proteinExistence type="inferred from homology"/>
<dbReference type="InterPro" id="IPR006140">
    <property type="entry name" value="D-isomer_DH_NAD-bd"/>
</dbReference>
<dbReference type="InterPro" id="IPR006139">
    <property type="entry name" value="D-isomer_2_OHA_DH_cat_dom"/>
</dbReference>
<keyword evidence="8" id="KW-1185">Reference proteome</keyword>
<dbReference type="RefSeq" id="WP_135710055.1">
    <property type="nucleotide sequence ID" value="NZ_CABFKI010000007.1"/>
</dbReference>
<evidence type="ECO:0000256" key="4">
    <source>
        <dbReference type="RuleBase" id="RU003719"/>
    </source>
</evidence>
<dbReference type="Pfam" id="PF00389">
    <property type="entry name" value="2-Hacid_dh"/>
    <property type="match status" value="1"/>
</dbReference>
<evidence type="ECO:0000313" key="7">
    <source>
        <dbReference type="EMBL" id="VTU08030.1"/>
    </source>
</evidence>
<reference evidence="7 8" key="1">
    <citation type="submission" date="2019-05" db="EMBL/GenBank/DDBJ databases">
        <authorList>
            <consortium name="Pathogen Informatics"/>
        </authorList>
    </citation>
    <scope>NUCLEOTIDE SEQUENCE [LARGE SCALE GENOMIC DNA]</scope>
    <source>
        <strain evidence="7 8">NM319</strain>
    </source>
</reference>
<protein>
    <submittedName>
        <fullName evidence="7">Glycerate dehydrogenase</fullName>
        <ecNumber evidence="7">1.-.-.-</ecNumber>
    </submittedName>
</protein>
<dbReference type="InterPro" id="IPR036291">
    <property type="entry name" value="NAD(P)-bd_dom_sf"/>
</dbReference>
<evidence type="ECO:0000256" key="3">
    <source>
        <dbReference type="ARBA" id="ARBA00023027"/>
    </source>
</evidence>